<evidence type="ECO:0000256" key="4">
    <source>
        <dbReference type="SAM" id="SignalP"/>
    </source>
</evidence>
<dbReference type="EMBL" id="JACJJC010000001">
    <property type="protein sequence ID" value="MBM6703164.1"/>
    <property type="molecule type" value="Genomic_DNA"/>
</dbReference>
<dbReference type="InterPro" id="IPR050824">
    <property type="entry name" value="Thiol_disulfide_DsbA"/>
</dbReference>
<dbReference type="PIRSF" id="PIRSF001488">
    <property type="entry name" value="Tdi_protein"/>
    <property type="match status" value="1"/>
</dbReference>
<evidence type="ECO:0000313" key="7">
    <source>
        <dbReference type="Proteomes" id="UP000715095"/>
    </source>
</evidence>
<dbReference type="InterPro" id="IPR023205">
    <property type="entry name" value="DsbA/DsbL"/>
</dbReference>
<comment type="caution">
    <text evidence="6">The sequence shown here is derived from an EMBL/GenBank/DDBJ whole genome shotgun (WGS) entry which is preliminary data.</text>
</comment>
<dbReference type="InterPro" id="IPR017937">
    <property type="entry name" value="Thioredoxin_CS"/>
</dbReference>
<evidence type="ECO:0000256" key="3">
    <source>
        <dbReference type="PIRNR" id="PIRNR001488"/>
    </source>
</evidence>
<feature type="signal peptide" evidence="4">
    <location>
        <begin position="1"/>
        <end position="22"/>
    </location>
</feature>
<evidence type="ECO:0000313" key="6">
    <source>
        <dbReference type="EMBL" id="MBM6703164.1"/>
    </source>
</evidence>
<evidence type="ECO:0000259" key="5">
    <source>
        <dbReference type="PROSITE" id="PS51352"/>
    </source>
</evidence>
<proteinExistence type="inferred from homology"/>
<reference evidence="6 7" key="1">
    <citation type="journal article" date="2021" name="Sci. Rep.">
        <title>The distribution of antibiotic resistance genes in chicken gut microbiota commensals.</title>
        <authorList>
            <person name="Juricova H."/>
            <person name="Matiasovicova J."/>
            <person name="Kubasova T."/>
            <person name="Cejkova D."/>
            <person name="Rychlik I."/>
        </authorList>
    </citation>
    <scope>NUCLEOTIDE SEQUENCE [LARGE SCALE GENOMIC DNA]</scope>
    <source>
        <strain evidence="6 7">An829</strain>
    </source>
</reference>
<keyword evidence="3" id="KW-1015">Disulfide bond</keyword>
<feature type="chain" id="PRO_5045835929" description="Thiol:disulfide interchange protein" evidence="4">
    <location>
        <begin position="23"/>
        <end position="213"/>
    </location>
</feature>
<dbReference type="PROSITE" id="PS00194">
    <property type="entry name" value="THIOREDOXIN_1"/>
    <property type="match status" value="1"/>
</dbReference>
<dbReference type="CDD" id="cd03019">
    <property type="entry name" value="DsbA_DsbA"/>
    <property type="match status" value="1"/>
</dbReference>
<dbReference type="InterPro" id="IPR012336">
    <property type="entry name" value="Thioredoxin-like_fold"/>
</dbReference>
<gene>
    <name evidence="6" type="ORF">H6A60_01360</name>
</gene>
<dbReference type="RefSeq" id="WP_205101543.1">
    <property type="nucleotide sequence ID" value="NZ_JACJJC010000001.1"/>
</dbReference>
<dbReference type="PANTHER" id="PTHR35891:SF3">
    <property type="entry name" value="THIOL:DISULFIDE INTERCHANGE PROTEIN DSBL"/>
    <property type="match status" value="1"/>
</dbReference>
<dbReference type="InterPro" id="IPR036249">
    <property type="entry name" value="Thioredoxin-like_sf"/>
</dbReference>
<evidence type="ECO:0000256" key="2">
    <source>
        <dbReference type="ARBA" id="ARBA00023284"/>
    </source>
</evidence>
<keyword evidence="3" id="KW-0574">Periplasm</keyword>
<dbReference type="PROSITE" id="PS51352">
    <property type="entry name" value="THIOREDOXIN_2"/>
    <property type="match status" value="1"/>
</dbReference>
<dbReference type="InterPro" id="IPR013766">
    <property type="entry name" value="Thioredoxin_domain"/>
</dbReference>
<organism evidence="6 7">
    <name type="scientific">Sutterella massiliensis</name>
    <dbReference type="NCBI Taxonomy" id="1816689"/>
    <lineage>
        <taxon>Bacteria</taxon>
        <taxon>Pseudomonadati</taxon>
        <taxon>Pseudomonadota</taxon>
        <taxon>Betaproteobacteria</taxon>
        <taxon>Burkholderiales</taxon>
        <taxon>Sutterellaceae</taxon>
        <taxon>Sutterella</taxon>
    </lineage>
</organism>
<keyword evidence="1 4" id="KW-0732">Signal</keyword>
<feature type="domain" description="Thioredoxin" evidence="5">
    <location>
        <begin position="11"/>
        <end position="142"/>
    </location>
</feature>
<protein>
    <recommendedName>
        <fullName evidence="3">Thiol:disulfide interchange protein</fullName>
    </recommendedName>
</protein>
<keyword evidence="2" id="KW-0676">Redox-active center</keyword>
<keyword evidence="7" id="KW-1185">Reference proteome</keyword>
<comment type="subcellular location">
    <subcellularLocation>
        <location evidence="3">Periplasm</location>
    </subcellularLocation>
</comment>
<dbReference type="Proteomes" id="UP000715095">
    <property type="component" value="Unassembled WGS sequence"/>
</dbReference>
<name>A0ABS2DPC8_9BURK</name>
<dbReference type="PANTHER" id="PTHR35891">
    <property type="entry name" value="THIOL:DISULFIDE INTERCHANGE PROTEIN DSBA"/>
    <property type="match status" value="1"/>
</dbReference>
<dbReference type="Gene3D" id="3.40.30.10">
    <property type="entry name" value="Glutaredoxin"/>
    <property type="match status" value="1"/>
</dbReference>
<sequence>MFTRRQLLAAAALSPLAGMVHAAPKFETGKHYLTVYPPAPTPSDKIEVVLFFAYTCPHCLQFEPVFAKWAKTVPADVSVRICPVAWQAKFLPFTQTYYALEAMGLLDKVSQPFFESVVYQERPYDFNDPTKDILEFMKTQKIDVAKFEQTMRSFGVMNKSRVATQTWQAYQIDSTPMVGVGGVFSTGPHLVGSREETPACVDFLIEEVRKSRR</sequence>
<accession>A0ABS2DPC8</accession>
<dbReference type="Pfam" id="PF13462">
    <property type="entry name" value="Thioredoxin_4"/>
    <property type="match status" value="1"/>
</dbReference>
<evidence type="ECO:0000256" key="1">
    <source>
        <dbReference type="ARBA" id="ARBA00022729"/>
    </source>
</evidence>
<dbReference type="SUPFAM" id="SSF52833">
    <property type="entry name" value="Thioredoxin-like"/>
    <property type="match status" value="1"/>
</dbReference>
<comment type="similarity">
    <text evidence="3">Belongs to the thioredoxin family.</text>
</comment>